<evidence type="ECO:0000313" key="1">
    <source>
        <dbReference type="EMBL" id="MBE1577675.1"/>
    </source>
</evidence>
<proteinExistence type="predicted"/>
<keyword evidence="2" id="KW-1185">Reference proteome</keyword>
<dbReference type="InterPro" id="IPR027417">
    <property type="entry name" value="P-loop_NTPase"/>
</dbReference>
<sequence>MGGQAAALGFEYQFLSTLSFALRGLLDADDWLSGVVIDAPPASDLQADQEIVDFALLRGDRCELAAQVKGGAPGSTMSAADAVRVLLRLLTHDADRYALITNRRPSPGLLTLIDAVHGGGARERIAAAVSRSPEVQRAVLAAGSEWVGRLARVQFVIDDRSVDELRTAVREQVRAARRMVDPRNVGWDAAGLLTGYLVAEVLAKAASPDCPTLDRAALDAALRINPQVLRTLMRDRDWAVPLTPAPRATDIARPDVLERIEQTLRTPISGDSVPICVLTGLSGIGKTGVATAWVEDRADAYTNIIWVEAATSAQIEASFVQAAILLAGNTARTGQSARDVLWGALARTARPWLMVFDNASSLRGVRDWLPPSGLGHVLVTTVDPTGISGPNTASVVVGAMTEKQAVTLLAARLLNSEKANAAEVDLMRGLAVRLQRWPLALELAATYLNDCLGGLAGVADYESLLMRSLGDEDCVPHGYPHTLVRAIQIAWRRMVDRSTEADRLAVAALRFASLFAPRRIPLHILLSACLLEPRSLLEDGVERGPRVYEGQEPPLGEVVRAMRRQSLAVTDMPLGGREYSVPLDSTAFTIAVNEIVQVILLEDLRNAGELDSALSMIAFHVQYWLSFYMDQENYSVATSLIAHAVAVAEHALDVNSQDYCVALLLGNTARMLEIADAHDLATGYLRAELEILPHCPGDQSLLRLQTAANLASVLYQSAERPREVSGDIAEVLEILIQQISAAYEIDQEATAHTLRVALTAVINLIHDGGGATPRIEQLRLALEQYCEMIPLTERIDLSREVTEINALIREGDYREALARIDALLEVSGLRQLEKEQLFRLRLECYVWSSNWDAALRDMESFVEAAASGTIRAGEAANVARNVAIATLQTLTNPGGPAATLLGRALMVADFFERHGGFLQAHDKAVIDLFRCLRAALEGNLDYLRRTLAQLDLKELAKLQSVTFYVLHALLYRWVELASRCAPSTVSSTPYCAPKQSRTLSADEALGATAFAPLEWRPLLAAAVSQAWIGIDPEDDGHRMAAVDLSRTLEVMGFRAEVVRTSSTLRRAQSSDAVVHRQNPHHIIYSSYFGRIVDPGLPALIESAAELPDLAQLAPSIFPIADLEQINQGVGILTRGGILTVYHGVDRLNKSNVSSDLNTVCKNSVMPLLIAIKAVIALTIAGNTEALVSKHSTLKDLIPPDGYISASIE</sequence>
<name>A0ABR9LBK3_9PSEU</name>
<dbReference type="PANTHER" id="PTHR47691:SF3">
    <property type="entry name" value="HTH-TYPE TRANSCRIPTIONAL REGULATOR RV0890C-RELATED"/>
    <property type="match status" value="1"/>
</dbReference>
<dbReference type="RefSeq" id="WP_192744809.1">
    <property type="nucleotide sequence ID" value="NZ_JADBEJ010000005.1"/>
</dbReference>
<dbReference type="SUPFAM" id="SSF52540">
    <property type="entry name" value="P-loop containing nucleoside triphosphate hydrolases"/>
    <property type="match status" value="1"/>
</dbReference>
<evidence type="ECO:0000313" key="2">
    <source>
        <dbReference type="Proteomes" id="UP000656548"/>
    </source>
</evidence>
<dbReference type="Gene3D" id="3.40.50.300">
    <property type="entry name" value="P-loop containing nucleotide triphosphate hydrolases"/>
    <property type="match status" value="1"/>
</dbReference>
<accession>A0ABR9LBK3</accession>
<dbReference type="PANTHER" id="PTHR47691">
    <property type="entry name" value="REGULATOR-RELATED"/>
    <property type="match status" value="1"/>
</dbReference>
<comment type="caution">
    <text evidence="1">The sequence shown here is derived from an EMBL/GenBank/DDBJ whole genome shotgun (WGS) entry which is preliminary data.</text>
</comment>
<reference evidence="1 2" key="1">
    <citation type="submission" date="2020-10" db="EMBL/GenBank/DDBJ databases">
        <title>Sequencing the genomes of 1000 actinobacteria strains.</title>
        <authorList>
            <person name="Klenk H.-P."/>
        </authorList>
    </citation>
    <scope>NUCLEOTIDE SEQUENCE [LARGE SCALE GENOMIC DNA]</scope>
    <source>
        <strain evidence="1 2">DSM 46661</strain>
    </source>
</reference>
<dbReference type="Proteomes" id="UP000656548">
    <property type="component" value="Unassembled WGS sequence"/>
</dbReference>
<dbReference type="EMBL" id="JADBEJ010000005">
    <property type="protein sequence ID" value="MBE1577675.1"/>
    <property type="molecule type" value="Genomic_DNA"/>
</dbReference>
<organism evidence="1 2">
    <name type="scientific">Amycolatopsis roodepoortensis</name>
    <dbReference type="NCBI Taxonomy" id="700274"/>
    <lineage>
        <taxon>Bacteria</taxon>
        <taxon>Bacillati</taxon>
        <taxon>Actinomycetota</taxon>
        <taxon>Actinomycetes</taxon>
        <taxon>Pseudonocardiales</taxon>
        <taxon>Pseudonocardiaceae</taxon>
        <taxon>Amycolatopsis</taxon>
    </lineage>
</organism>
<gene>
    <name evidence="1" type="ORF">H4W30_004735</name>
</gene>
<protein>
    <submittedName>
        <fullName evidence="1">Tetratricopeptide (TPR) repeat protein</fullName>
    </submittedName>
</protein>